<feature type="region of interest" description="Disordered" evidence="4">
    <location>
        <begin position="60"/>
        <end position="82"/>
    </location>
</feature>
<feature type="compositionally biased region" description="Low complexity" evidence="4">
    <location>
        <begin position="435"/>
        <end position="451"/>
    </location>
</feature>
<gene>
    <name evidence="6" type="ORF">HOLleu_32103</name>
</gene>
<dbReference type="GO" id="GO:0007015">
    <property type="term" value="P:actin filament organization"/>
    <property type="evidence" value="ECO:0007669"/>
    <property type="project" value="TreeGrafter"/>
</dbReference>
<evidence type="ECO:0000256" key="1">
    <source>
        <dbReference type="ARBA" id="ARBA00022443"/>
    </source>
</evidence>
<feature type="coiled-coil region" evidence="3">
    <location>
        <begin position="514"/>
        <end position="566"/>
    </location>
</feature>
<accession>A0A9Q0YRE8</accession>
<feature type="region of interest" description="Disordered" evidence="4">
    <location>
        <begin position="187"/>
        <end position="253"/>
    </location>
</feature>
<keyword evidence="3" id="KW-0175">Coiled coil</keyword>
<feature type="compositionally biased region" description="Polar residues" evidence="4">
    <location>
        <begin position="61"/>
        <end position="74"/>
    </location>
</feature>
<evidence type="ECO:0000313" key="6">
    <source>
        <dbReference type="EMBL" id="KAJ8027069.1"/>
    </source>
</evidence>
<dbReference type="InterPro" id="IPR001452">
    <property type="entry name" value="SH3_domain"/>
</dbReference>
<feature type="compositionally biased region" description="Basic and acidic residues" evidence="4">
    <location>
        <begin position="383"/>
        <end position="394"/>
    </location>
</feature>
<dbReference type="PROSITE" id="PS50002">
    <property type="entry name" value="SH3"/>
    <property type="match status" value="3"/>
</dbReference>
<dbReference type="EMBL" id="JAIZAY010000016">
    <property type="protein sequence ID" value="KAJ8027069.1"/>
    <property type="molecule type" value="Genomic_DNA"/>
</dbReference>
<dbReference type="Pfam" id="PF00018">
    <property type="entry name" value="SH3_1"/>
    <property type="match status" value="1"/>
</dbReference>
<dbReference type="Proteomes" id="UP001152320">
    <property type="component" value="Chromosome 16"/>
</dbReference>
<dbReference type="GO" id="GO:0016301">
    <property type="term" value="F:kinase activity"/>
    <property type="evidence" value="ECO:0007669"/>
    <property type="project" value="UniProtKB-KW"/>
</dbReference>
<evidence type="ECO:0000313" key="7">
    <source>
        <dbReference type="Proteomes" id="UP001152320"/>
    </source>
</evidence>
<feature type="compositionally biased region" description="Basic and acidic residues" evidence="4">
    <location>
        <begin position="267"/>
        <end position="277"/>
    </location>
</feature>
<keyword evidence="6" id="KW-0808">Transferase</keyword>
<dbReference type="InterPro" id="IPR050384">
    <property type="entry name" value="Endophilin_SH3RF"/>
</dbReference>
<comment type="caution">
    <text evidence="6">The sequence shown here is derived from an EMBL/GenBank/DDBJ whole genome shotgun (WGS) entry which is preliminary data.</text>
</comment>
<keyword evidence="1 2" id="KW-0728">SH3 domain</keyword>
<dbReference type="CDD" id="cd11873">
    <property type="entry name" value="SH3_CD2AP-like_1"/>
    <property type="match status" value="1"/>
</dbReference>
<dbReference type="InterPro" id="IPR036028">
    <property type="entry name" value="SH3-like_dom_sf"/>
</dbReference>
<protein>
    <submittedName>
        <fullName evidence="6">SH3 domain-containing kinase-binding protein 1</fullName>
    </submittedName>
</protein>
<feature type="compositionally biased region" description="Basic and acidic residues" evidence="4">
    <location>
        <begin position="206"/>
        <end position="252"/>
    </location>
</feature>
<dbReference type="OrthoDB" id="73680at2759"/>
<name>A0A9Q0YRE8_HOLLE</name>
<dbReference type="PRINTS" id="PR00499">
    <property type="entry name" value="P67PHOX"/>
</dbReference>
<dbReference type="SMART" id="SM00326">
    <property type="entry name" value="SH3"/>
    <property type="match status" value="3"/>
</dbReference>
<keyword evidence="7" id="KW-1185">Reference proteome</keyword>
<dbReference type="CDD" id="cd11875">
    <property type="entry name" value="SH3_CD2AP-like_3"/>
    <property type="match status" value="1"/>
</dbReference>
<dbReference type="AlphaFoldDB" id="A0A9Q0YRE8"/>
<feature type="compositionally biased region" description="Basic and acidic residues" evidence="4">
    <location>
        <begin position="364"/>
        <end position="373"/>
    </location>
</feature>
<feature type="region of interest" description="Disordered" evidence="4">
    <location>
        <begin position="291"/>
        <end position="512"/>
    </location>
</feature>
<dbReference type="Gene3D" id="1.20.5.1700">
    <property type="match status" value="1"/>
</dbReference>
<reference evidence="6" key="1">
    <citation type="submission" date="2021-10" db="EMBL/GenBank/DDBJ databases">
        <title>Tropical sea cucumber genome reveals ecological adaptation and Cuvierian tubules defense mechanism.</title>
        <authorList>
            <person name="Chen T."/>
        </authorList>
    </citation>
    <scope>NUCLEOTIDE SEQUENCE</scope>
    <source>
        <strain evidence="6">Nanhai2018</strain>
        <tissue evidence="6">Muscle</tissue>
    </source>
</reference>
<evidence type="ECO:0000256" key="3">
    <source>
        <dbReference type="SAM" id="Coils"/>
    </source>
</evidence>
<feature type="compositionally biased region" description="Polar residues" evidence="4">
    <location>
        <begin position="412"/>
        <end position="429"/>
    </location>
</feature>
<proteinExistence type="predicted"/>
<keyword evidence="6" id="KW-0418">Kinase</keyword>
<sequence length="569" mass="62362">MVEALVEYDYDAVNPDELSIKVGDTITNITVMDGGWWEGEVNGKRGMFPDNFVKVIKSDSSKPAATTPAVNGQAGTEVVKRENSAQKKKLRARVAFSYAPQNEDELSLEVDEEVEVTSQPEQGWWEGIVKGKKGMFPSNFVVLLSEEDEKKQEENAASDMLIKPKQVGKGPGFGNIFEKGPFKLKPVAKTGANKTDSGKTVRPLASKRDSVKVTPQDQKKPVKDDSSTSSGSKEKALVEYDYDPKNGDELPLKKGAIITIISKDAGDKGWWKGESDGKTGVFPDNFVKLLPPETEKSKIPPSRPVVAPKAETKRTSMKMTPPSPAKEEKKPPAGGRAVFPGPPKPRVKPPPDAKKPAKATPTDDATKDFDDALKPTSAKLTHPTRDRPKIENKRPPSSHGSVNENFVIDSFWEQQPWRNSKSSTAPTPNQHDDVSNATPAASASSSTVEPSNLPPWTRELKSKSLRRPPAAAIENGIQQENHTPLGTAKLSPTVPKATPGTNTSSGSGTSDQIVNELKDELKALRNEMAAMKRELKKEMENLVQELDEEKKLRMNMQVELDRLRKKITH</sequence>
<dbReference type="GO" id="GO:0016477">
    <property type="term" value="P:cell migration"/>
    <property type="evidence" value="ECO:0007669"/>
    <property type="project" value="TreeGrafter"/>
</dbReference>
<dbReference type="Gene3D" id="2.30.30.40">
    <property type="entry name" value="SH3 Domains"/>
    <property type="match status" value="3"/>
</dbReference>
<dbReference type="PRINTS" id="PR00452">
    <property type="entry name" value="SH3DOMAIN"/>
</dbReference>
<dbReference type="Pfam" id="PF14604">
    <property type="entry name" value="SH3_9"/>
    <property type="match status" value="2"/>
</dbReference>
<feature type="region of interest" description="Disordered" evidence="4">
    <location>
        <begin position="267"/>
        <end position="286"/>
    </location>
</feature>
<dbReference type="PANTHER" id="PTHR14167">
    <property type="entry name" value="SH3 DOMAIN-CONTAINING"/>
    <property type="match status" value="1"/>
</dbReference>
<evidence type="ECO:0000256" key="4">
    <source>
        <dbReference type="SAM" id="MobiDB-lite"/>
    </source>
</evidence>
<feature type="domain" description="SH3" evidence="5">
    <location>
        <begin position="87"/>
        <end position="146"/>
    </location>
</feature>
<feature type="compositionally biased region" description="Low complexity" evidence="4">
    <location>
        <begin position="498"/>
        <end position="510"/>
    </location>
</feature>
<feature type="domain" description="SH3" evidence="5">
    <location>
        <begin position="1"/>
        <end position="58"/>
    </location>
</feature>
<evidence type="ECO:0000259" key="5">
    <source>
        <dbReference type="PROSITE" id="PS50002"/>
    </source>
</evidence>
<organism evidence="6 7">
    <name type="scientific">Holothuria leucospilota</name>
    <name type="common">Black long sea cucumber</name>
    <name type="synonym">Mertensiothuria leucospilota</name>
    <dbReference type="NCBI Taxonomy" id="206669"/>
    <lineage>
        <taxon>Eukaryota</taxon>
        <taxon>Metazoa</taxon>
        <taxon>Echinodermata</taxon>
        <taxon>Eleutherozoa</taxon>
        <taxon>Echinozoa</taxon>
        <taxon>Holothuroidea</taxon>
        <taxon>Aspidochirotacea</taxon>
        <taxon>Aspidochirotida</taxon>
        <taxon>Holothuriidae</taxon>
        <taxon>Holothuria</taxon>
    </lineage>
</organism>
<feature type="domain" description="SH3" evidence="5">
    <location>
        <begin position="231"/>
        <end position="292"/>
    </location>
</feature>
<dbReference type="PANTHER" id="PTHR14167:SF92">
    <property type="entry name" value="CIN85 AND CD2AP RELATED, ISOFORM J"/>
    <property type="match status" value="1"/>
</dbReference>
<dbReference type="SUPFAM" id="SSF50044">
    <property type="entry name" value="SH3-domain"/>
    <property type="match status" value="3"/>
</dbReference>
<evidence type="ECO:0000256" key="2">
    <source>
        <dbReference type="PROSITE-ProRule" id="PRU00192"/>
    </source>
</evidence>